<gene>
    <name evidence="2" type="ORF">RRF57_000227</name>
</gene>
<dbReference type="EMBL" id="JAWHQM010000001">
    <property type="protein sequence ID" value="KAK5624511.1"/>
    <property type="molecule type" value="Genomic_DNA"/>
</dbReference>
<protein>
    <submittedName>
        <fullName evidence="2">Uncharacterized protein</fullName>
    </submittedName>
</protein>
<evidence type="ECO:0000313" key="2">
    <source>
        <dbReference type="EMBL" id="KAK5624511.1"/>
    </source>
</evidence>
<organism evidence="2 3">
    <name type="scientific">Xylaria bambusicola</name>
    <dbReference type="NCBI Taxonomy" id="326684"/>
    <lineage>
        <taxon>Eukaryota</taxon>
        <taxon>Fungi</taxon>
        <taxon>Dikarya</taxon>
        <taxon>Ascomycota</taxon>
        <taxon>Pezizomycotina</taxon>
        <taxon>Sordariomycetes</taxon>
        <taxon>Xylariomycetidae</taxon>
        <taxon>Xylariales</taxon>
        <taxon>Xylariaceae</taxon>
        <taxon>Xylaria</taxon>
    </lineage>
</organism>
<dbReference type="Proteomes" id="UP001305414">
    <property type="component" value="Unassembled WGS sequence"/>
</dbReference>
<keyword evidence="3" id="KW-1185">Reference proteome</keyword>
<evidence type="ECO:0000256" key="1">
    <source>
        <dbReference type="SAM" id="MobiDB-lite"/>
    </source>
</evidence>
<dbReference type="AlphaFoldDB" id="A0AAN7UFB1"/>
<sequence length="106" mass="11754">MPPNGIANGSHASRRPDLGLVVSNYDLSFTWAHYTLRIAPVHAANSNRSPTKTPFTNKTLSETPAVRNPGWPTFSSSFSMARYRSKLSFLRELVNNSRGLTSCGKW</sequence>
<reference evidence="2 3" key="1">
    <citation type="submission" date="2023-10" db="EMBL/GenBank/DDBJ databases">
        <title>Draft genome sequence of Xylaria bambusicola isolate GMP-LS, the root and basal stem rot pathogen of sugarcane in Indonesia.</title>
        <authorList>
            <person name="Selvaraj P."/>
            <person name="Muralishankar V."/>
            <person name="Muruganantham S."/>
            <person name="Sp S."/>
            <person name="Haryani S."/>
            <person name="Lau K.J.X."/>
            <person name="Naqvi N.I."/>
        </authorList>
    </citation>
    <scope>NUCLEOTIDE SEQUENCE [LARGE SCALE GENOMIC DNA]</scope>
    <source>
        <strain evidence="2">GMP-LS</strain>
    </source>
</reference>
<evidence type="ECO:0000313" key="3">
    <source>
        <dbReference type="Proteomes" id="UP001305414"/>
    </source>
</evidence>
<accession>A0AAN7UFB1</accession>
<feature type="region of interest" description="Disordered" evidence="1">
    <location>
        <begin position="45"/>
        <end position="66"/>
    </location>
</feature>
<name>A0AAN7UFB1_9PEZI</name>
<feature type="compositionally biased region" description="Polar residues" evidence="1">
    <location>
        <begin position="45"/>
        <end position="62"/>
    </location>
</feature>
<comment type="caution">
    <text evidence="2">The sequence shown here is derived from an EMBL/GenBank/DDBJ whole genome shotgun (WGS) entry which is preliminary data.</text>
</comment>
<proteinExistence type="predicted"/>